<feature type="compositionally biased region" description="Basic and acidic residues" evidence="1">
    <location>
        <begin position="60"/>
        <end position="70"/>
    </location>
</feature>
<keyword evidence="3" id="KW-1185">Reference proteome</keyword>
<organism evidence="2 3">
    <name type="scientific">Caerostris extrusa</name>
    <name type="common">Bark spider</name>
    <name type="synonym">Caerostris bankana</name>
    <dbReference type="NCBI Taxonomy" id="172846"/>
    <lineage>
        <taxon>Eukaryota</taxon>
        <taxon>Metazoa</taxon>
        <taxon>Ecdysozoa</taxon>
        <taxon>Arthropoda</taxon>
        <taxon>Chelicerata</taxon>
        <taxon>Arachnida</taxon>
        <taxon>Araneae</taxon>
        <taxon>Araneomorphae</taxon>
        <taxon>Entelegynae</taxon>
        <taxon>Araneoidea</taxon>
        <taxon>Araneidae</taxon>
        <taxon>Caerostris</taxon>
    </lineage>
</organism>
<feature type="region of interest" description="Disordered" evidence="1">
    <location>
        <begin position="60"/>
        <end position="103"/>
    </location>
</feature>
<protein>
    <submittedName>
        <fullName evidence="2">Uncharacterized protein</fullName>
    </submittedName>
</protein>
<reference evidence="2 3" key="1">
    <citation type="submission" date="2021-06" db="EMBL/GenBank/DDBJ databases">
        <title>Caerostris extrusa draft genome.</title>
        <authorList>
            <person name="Kono N."/>
            <person name="Arakawa K."/>
        </authorList>
    </citation>
    <scope>NUCLEOTIDE SEQUENCE [LARGE SCALE GENOMIC DNA]</scope>
</reference>
<evidence type="ECO:0000256" key="1">
    <source>
        <dbReference type="SAM" id="MobiDB-lite"/>
    </source>
</evidence>
<dbReference type="Proteomes" id="UP001054945">
    <property type="component" value="Unassembled WGS sequence"/>
</dbReference>
<evidence type="ECO:0000313" key="2">
    <source>
        <dbReference type="EMBL" id="GIY50862.1"/>
    </source>
</evidence>
<comment type="caution">
    <text evidence="2">The sequence shown here is derived from an EMBL/GenBank/DDBJ whole genome shotgun (WGS) entry which is preliminary data.</text>
</comment>
<accession>A0AAV4TZN3</accession>
<gene>
    <name evidence="2" type="ORF">CEXT_394051</name>
</gene>
<proteinExistence type="predicted"/>
<feature type="compositionally biased region" description="Low complexity" evidence="1">
    <location>
        <begin position="71"/>
        <end position="83"/>
    </location>
</feature>
<evidence type="ECO:0000313" key="3">
    <source>
        <dbReference type="Proteomes" id="UP001054945"/>
    </source>
</evidence>
<dbReference type="EMBL" id="BPLR01012037">
    <property type="protein sequence ID" value="GIY50862.1"/>
    <property type="molecule type" value="Genomic_DNA"/>
</dbReference>
<sequence>MSKYVDTSVTSFYEYENVDGVQVCTSYKEKGRGELVKLEIECFESERHSERPFKIIRRGSCDKESHKWSESEWSGDSDSSSTDSESEWSGDSDSSSTDNEIEELEIEIRIHEW</sequence>
<dbReference type="AlphaFoldDB" id="A0AAV4TZN3"/>
<name>A0AAV4TZN3_CAEEX</name>